<gene>
    <name evidence="7" type="ORF">AMORRO_LOCUS15350</name>
</gene>
<dbReference type="InterPro" id="IPR019760">
    <property type="entry name" value="DNA-dir_DNA_pol_A_CS"/>
</dbReference>
<feature type="non-terminal residue" evidence="7">
    <location>
        <position position="522"/>
    </location>
</feature>
<accession>A0A9N9IWP5</accession>
<dbReference type="AlphaFoldDB" id="A0A9N9IWP5"/>
<dbReference type="PANTHER" id="PTHR10267">
    <property type="entry name" value="DNA POLYMERASE SUBUNIT GAMMA-1"/>
    <property type="match status" value="1"/>
</dbReference>
<comment type="caution">
    <text evidence="7">The sequence shown here is derived from an EMBL/GenBank/DDBJ whole genome shotgun (WGS) entry which is preliminary data.</text>
</comment>
<organism evidence="7 8">
    <name type="scientific">Acaulospora morrowiae</name>
    <dbReference type="NCBI Taxonomy" id="94023"/>
    <lineage>
        <taxon>Eukaryota</taxon>
        <taxon>Fungi</taxon>
        <taxon>Fungi incertae sedis</taxon>
        <taxon>Mucoromycota</taxon>
        <taxon>Glomeromycotina</taxon>
        <taxon>Glomeromycetes</taxon>
        <taxon>Diversisporales</taxon>
        <taxon>Acaulosporaceae</taxon>
        <taxon>Acaulospora</taxon>
    </lineage>
</organism>
<name>A0A9N9IWP5_9GLOM</name>
<proteinExistence type="predicted"/>
<dbReference type="EC" id="2.7.7.7" evidence="1"/>
<keyword evidence="4" id="KW-0239">DNA-directed DNA polymerase</keyword>
<dbReference type="InterPro" id="IPR002297">
    <property type="entry name" value="DNA-dir_DNA_pol_A_mt"/>
</dbReference>
<dbReference type="OrthoDB" id="5588663at2759"/>
<feature type="domain" description="DNA-directed DNA polymerase family A palm" evidence="6">
    <location>
        <begin position="273"/>
        <end position="492"/>
    </location>
</feature>
<dbReference type="Gene3D" id="3.30.70.370">
    <property type="match status" value="1"/>
</dbReference>
<dbReference type="PANTHER" id="PTHR10267:SF0">
    <property type="entry name" value="DNA POLYMERASE SUBUNIT GAMMA-1"/>
    <property type="match status" value="1"/>
</dbReference>
<protein>
    <recommendedName>
        <fullName evidence="1">DNA-directed DNA polymerase</fullName>
        <ecNumber evidence="1">2.7.7.7</ecNumber>
    </recommendedName>
    <alternativeName>
        <fullName evidence="5">Mitochondrial DNA polymerase catalytic subunit</fullName>
    </alternativeName>
</protein>
<evidence type="ECO:0000256" key="2">
    <source>
        <dbReference type="ARBA" id="ARBA00022679"/>
    </source>
</evidence>
<dbReference type="Proteomes" id="UP000789342">
    <property type="component" value="Unassembled WGS sequence"/>
</dbReference>
<dbReference type="GO" id="GO:0005760">
    <property type="term" value="C:gamma DNA polymerase complex"/>
    <property type="evidence" value="ECO:0007669"/>
    <property type="project" value="InterPro"/>
</dbReference>
<evidence type="ECO:0000313" key="8">
    <source>
        <dbReference type="Proteomes" id="UP000789342"/>
    </source>
</evidence>
<dbReference type="GO" id="GO:0003887">
    <property type="term" value="F:DNA-directed DNA polymerase activity"/>
    <property type="evidence" value="ECO:0007669"/>
    <property type="project" value="UniProtKB-KW"/>
</dbReference>
<evidence type="ECO:0000256" key="5">
    <source>
        <dbReference type="ARBA" id="ARBA00031966"/>
    </source>
</evidence>
<dbReference type="Gene3D" id="1.10.150.20">
    <property type="entry name" value="5' to 3' exonuclease, C-terminal subdomain"/>
    <property type="match status" value="1"/>
</dbReference>
<evidence type="ECO:0000259" key="6">
    <source>
        <dbReference type="SMART" id="SM00482"/>
    </source>
</evidence>
<dbReference type="GO" id="GO:0008408">
    <property type="term" value="F:3'-5' exonuclease activity"/>
    <property type="evidence" value="ECO:0007669"/>
    <property type="project" value="TreeGrafter"/>
</dbReference>
<dbReference type="InterPro" id="IPR001098">
    <property type="entry name" value="DNA-dir_DNA_pol_A_palm_dom"/>
</dbReference>
<dbReference type="GO" id="GO:0006264">
    <property type="term" value="P:mitochondrial DNA replication"/>
    <property type="evidence" value="ECO:0007669"/>
    <property type="project" value="TreeGrafter"/>
</dbReference>
<sequence>AESIYRKQLESIELSLQSLASKAVELVREDPGLAHTDPWLKQLNWAAAPPKSKKLPGFPQWYRDLYNSKSGKFKITPNCRITPLLLRLKWEGYPLFYSKTHGWTYRVPNNDDKYQTKAKPCKFDKPSNVETGDNLENASATKNYEEQFYNDDEGTYYRIPHKDGENARCMSPLSKNYITSFEEGILSSEYEEARSALQMNAACSYWVSSRKRIKNQMVVYQDHPEIKDIGFGLDNEKLVGIILPQTLAMGTVTRRAVENTWMTASNPKENRIGSELKAMIQPPKGYKIVGADVDLEELWISSLIGDSQFGFHGATAMGWMTLQGTKAAETDLHSRTAKILNISRSEAKIFNYGRIYGAGLKFAIQLLKQFNKDIETEEAKDLATELYFKTKGKRFESLWYGGSESYMFNRLEDIANDDLPKTPVLKCGITEALRSTRGFMTSRVNWVVQSSGVDYLHLLLVSVHYLLEKYKIDARFMLSVHDEVRFLVKEQDKERMVLALQISSLWTRAMFSYMLGIKDLPL</sequence>
<reference evidence="7" key="1">
    <citation type="submission" date="2021-06" db="EMBL/GenBank/DDBJ databases">
        <authorList>
            <person name="Kallberg Y."/>
            <person name="Tangrot J."/>
            <person name="Rosling A."/>
        </authorList>
    </citation>
    <scope>NUCLEOTIDE SEQUENCE</scope>
    <source>
        <strain evidence="7">CL551</strain>
    </source>
</reference>
<evidence type="ECO:0000256" key="3">
    <source>
        <dbReference type="ARBA" id="ARBA00022695"/>
    </source>
</evidence>
<evidence type="ECO:0000313" key="7">
    <source>
        <dbReference type="EMBL" id="CAG8751108.1"/>
    </source>
</evidence>
<evidence type="ECO:0000256" key="4">
    <source>
        <dbReference type="ARBA" id="ARBA00022932"/>
    </source>
</evidence>
<keyword evidence="2" id="KW-0808">Transferase</keyword>
<feature type="non-terminal residue" evidence="7">
    <location>
        <position position="1"/>
    </location>
</feature>
<dbReference type="SMART" id="SM00482">
    <property type="entry name" value="POLAc"/>
    <property type="match status" value="1"/>
</dbReference>
<keyword evidence="8" id="KW-1185">Reference proteome</keyword>
<dbReference type="InterPro" id="IPR043502">
    <property type="entry name" value="DNA/RNA_pol_sf"/>
</dbReference>
<evidence type="ECO:0000256" key="1">
    <source>
        <dbReference type="ARBA" id="ARBA00012417"/>
    </source>
</evidence>
<dbReference type="GO" id="GO:0003677">
    <property type="term" value="F:DNA binding"/>
    <property type="evidence" value="ECO:0007669"/>
    <property type="project" value="InterPro"/>
</dbReference>
<dbReference type="PROSITE" id="PS00447">
    <property type="entry name" value="DNA_POLYMERASE_A"/>
    <property type="match status" value="1"/>
</dbReference>
<dbReference type="PRINTS" id="PR00867">
    <property type="entry name" value="DNAPOLG"/>
</dbReference>
<dbReference type="SUPFAM" id="SSF56672">
    <property type="entry name" value="DNA/RNA polymerases"/>
    <property type="match status" value="1"/>
</dbReference>
<keyword evidence="3" id="KW-0548">Nucleotidyltransferase</keyword>
<dbReference type="Pfam" id="PF00476">
    <property type="entry name" value="DNA_pol_A"/>
    <property type="match status" value="1"/>
</dbReference>
<dbReference type="EMBL" id="CAJVPV010035530">
    <property type="protein sequence ID" value="CAG8751108.1"/>
    <property type="molecule type" value="Genomic_DNA"/>
</dbReference>